<evidence type="ECO:0000256" key="2">
    <source>
        <dbReference type="ARBA" id="ARBA00004609"/>
    </source>
</evidence>
<protein>
    <submittedName>
        <fullName evidence="13">Retinoic acid early-inducible protein 1-epsilon-like</fullName>
    </submittedName>
</protein>
<dbReference type="SUPFAM" id="SSF54452">
    <property type="entry name" value="MHC antigen-recognition domain"/>
    <property type="match status" value="1"/>
</dbReference>
<comment type="similarity">
    <text evidence="3">Belongs to the NKG2D ligand family.</text>
</comment>
<dbReference type="GeneID" id="102000986"/>
<dbReference type="Proteomes" id="UP000694915">
    <property type="component" value="Unplaced"/>
</dbReference>
<evidence type="ECO:0000256" key="6">
    <source>
        <dbReference type="ARBA" id="ARBA00022729"/>
    </source>
</evidence>
<evidence type="ECO:0000256" key="9">
    <source>
        <dbReference type="ARBA" id="ARBA00023180"/>
    </source>
</evidence>
<keyword evidence="6" id="KW-0732">Signal</keyword>
<organism evidence="12 13">
    <name type="scientific">Microtus ochrogaster</name>
    <name type="common">Prairie vole</name>
    <dbReference type="NCBI Taxonomy" id="79684"/>
    <lineage>
        <taxon>Eukaryota</taxon>
        <taxon>Metazoa</taxon>
        <taxon>Chordata</taxon>
        <taxon>Craniata</taxon>
        <taxon>Vertebrata</taxon>
        <taxon>Euteleostomi</taxon>
        <taxon>Mammalia</taxon>
        <taxon>Eutheria</taxon>
        <taxon>Euarchontoglires</taxon>
        <taxon>Glires</taxon>
        <taxon>Rodentia</taxon>
        <taxon>Myomorpha</taxon>
        <taxon>Muroidea</taxon>
        <taxon>Cricetidae</taxon>
        <taxon>Arvicolinae</taxon>
        <taxon>Microtus</taxon>
    </lineage>
</organism>
<reference evidence="13" key="1">
    <citation type="submission" date="2025-08" db="UniProtKB">
        <authorList>
            <consortium name="RefSeq"/>
        </authorList>
    </citation>
    <scope>IDENTIFICATION</scope>
</reference>
<feature type="non-terminal residue" evidence="13">
    <location>
        <position position="1"/>
    </location>
</feature>
<evidence type="ECO:0000256" key="1">
    <source>
        <dbReference type="ARBA" id="ARBA00002305"/>
    </source>
</evidence>
<evidence type="ECO:0000259" key="11">
    <source>
        <dbReference type="Pfam" id="PF14586"/>
    </source>
</evidence>
<evidence type="ECO:0000256" key="8">
    <source>
        <dbReference type="ARBA" id="ARBA00023157"/>
    </source>
</evidence>
<keyword evidence="10" id="KW-0449">Lipoprotein</keyword>
<dbReference type="PANTHER" id="PTHR16675:SF64">
    <property type="entry name" value="RETINOIC ACID EARLY TRANSCRIPT 1E"/>
    <property type="match status" value="1"/>
</dbReference>
<dbReference type="InterPro" id="IPR050208">
    <property type="entry name" value="MHC_class-I_related"/>
</dbReference>
<name>A0ABM1AZ26_MICOH</name>
<evidence type="ECO:0000256" key="10">
    <source>
        <dbReference type="ARBA" id="ARBA00023288"/>
    </source>
</evidence>
<evidence type="ECO:0000313" key="12">
    <source>
        <dbReference type="Proteomes" id="UP000694915"/>
    </source>
</evidence>
<dbReference type="PANTHER" id="PTHR16675">
    <property type="entry name" value="MHC CLASS I-RELATED"/>
    <property type="match status" value="1"/>
</dbReference>
<dbReference type="Gene3D" id="3.30.500.10">
    <property type="entry name" value="MHC class I-like antigen recognition-like"/>
    <property type="match status" value="1"/>
</dbReference>
<dbReference type="Pfam" id="PF14586">
    <property type="entry name" value="MHC_I_2"/>
    <property type="match status" value="1"/>
</dbReference>
<accession>A0ABM1AZ26</accession>
<feature type="domain" description="Retinoic acid early-inducible protein 1" evidence="11">
    <location>
        <begin position="113"/>
        <end position="286"/>
    </location>
</feature>
<keyword evidence="4" id="KW-1003">Cell membrane</keyword>
<sequence>GARLATRAWHLRPGGEEGAVPAGRLRLPSCVLLLAAQLVGVVVLTRAGGRGEASSAAGPPLPAMARSGEPAPVIKPVAQGMAKKAVAKHCLSTQALCSSILRIICLWSMLLADANSLTCNVIVKAGTTPGQPWCEGQCSVDEEPLLQYKDSKFTPLGDLGNAANGTQVWMDMSQKLEYLWKELRKMLANTKKEITKINGQPTLQSTMLSQYEHGQIVGASWKFNISGMYTFILNTMNMNWTLIDHEASGIMNTWKDDEHLIKDLKTISTADCSYWLKELLKYQKEKPTLPTASPDVVQPSSMAIKTNISVPLIILTCLLLNLLL</sequence>
<dbReference type="InterPro" id="IPR029287">
    <property type="entry name" value="RAE-1"/>
</dbReference>
<evidence type="ECO:0000256" key="5">
    <source>
        <dbReference type="ARBA" id="ARBA00022622"/>
    </source>
</evidence>
<dbReference type="InterPro" id="IPR011162">
    <property type="entry name" value="MHC_I/II-like_Ag-recog"/>
</dbReference>
<keyword evidence="8" id="KW-1015">Disulfide bond</keyword>
<comment type="subcellular location">
    <subcellularLocation>
        <location evidence="2">Cell membrane</location>
        <topology evidence="2">Lipid-anchor</topology>
        <topology evidence="2">GPI-anchor</topology>
    </subcellularLocation>
</comment>
<dbReference type="InterPro" id="IPR037055">
    <property type="entry name" value="MHC_I-like_Ag-recog_sf"/>
</dbReference>
<keyword evidence="9" id="KW-0325">Glycoprotein</keyword>
<evidence type="ECO:0000313" key="13">
    <source>
        <dbReference type="RefSeq" id="XP_013210968.1"/>
    </source>
</evidence>
<proteinExistence type="inferred from homology"/>
<evidence type="ECO:0000256" key="7">
    <source>
        <dbReference type="ARBA" id="ARBA00023136"/>
    </source>
</evidence>
<evidence type="ECO:0000256" key="3">
    <source>
        <dbReference type="ARBA" id="ARBA00008353"/>
    </source>
</evidence>
<dbReference type="RefSeq" id="XP_013210968.1">
    <property type="nucleotide sequence ID" value="XM_013355514.1"/>
</dbReference>
<gene>
    <name evidence="13" type="primary">LOC102000986</name>
</gene>
<comment type="function">
    <text evidence="1">Acts as a ligand for KLRK1.</text>
</comment>
<keyword evidence="5" id="KW-0336">GPI-anchor</keyword>
<evidence type="ECO:0000256" key="4">
    <source>
        <dbReference type="ARBA" id="ARBA00022475"/>
    </source>
</evidence>
<keyword evidence="7" id="KW-0472">Membrane</keyword>
<keyword evidence="12" id="KW-1185">Reference proteome</keyword>